<reference evidence="2 3" key="1">
    <citation type="journal article" date="2021" name="Elife">
        <title>Chloroplast acquisition without the gene transfer in kleptoplastic sea slugs, Plakobranchus ocellatus.</title>
        <authorList>
            <person name="Maeda T."/>
            <person name="Takahashi S."/>
            <person name="Yoshida T."/>
            <person name="Shimamura S."/>
            <person name="Takaki Y."/>
            <person name="Nagai Y."/>
            <person name="Toyoda A."/>
            <person name="Suzuki Y."/>
            <person name="Arimoto A."/>
            <person name="Ishii H."/>
            <person name="Satoh N."/>
            <person name="Nishiyama T."/>
            <person name="Hasebe M."/>
            <person name="Maruyama T."/>
            <person name="Minagawa J."/>
            <person name="Obokata J."/>
            <person name="Shigenobu S."/>
        </authorList>
    </citation>
    <scope>NUCLEOTIDE SEQUENCE [LARGE SCALE GENOMIC DNA]</scope>
</reference>
<feature type="region of interest" description="Disordered" evidence="1">
    <location>
        <begin position="1"/>
        <end position="89"/>
    </location>
</feature>
<accession>A0AAV3ZT18</accession>
<dbReference type="Proteomes" id="UP000735302">
    <property type="component" value="Unassembled WGS sequence"/>
</dbReference>
<organism evidence="2 3">
    <name type="scientific">Plakobranchus ocellatus</name>
    <dbReference type="NCBI Taxonomy" id="259542"/>
    <lineage>
        <taxon>Eukaryota</taxon>
        <taxon>Metazoa</taxon>
        <taxon>Spiralia</taxon>
        <taxon>Lophotrochozoa</taxon>
        <taxon>Mollusca</taxon>
        <taxon>Gastropoda</taxon>
        <taxon>Heterobranchia</taxon>
        <taxon>Euthyneura</taxon>
        <taxon>Panpulmonata</taxon>
        <taxon>Sacoglossa</taxon>
        <taxon>Placobranchoidea</taxon>
        <taxon>Plakobranchidae</taxon>
        <taxon>Plakobranchus</taxon>
    </lineage>
</organism>
<dbReference type="EMBL" id="BLXT01002844">
    <property type="protein sequence ID" value="GFN98281.1"/>
    <property type="molecule type" value="Genomic_DNA"/>
</dbReference>
<comment type="caution">
    <text evidence="2">The sequence shown here is derived from an EMBL/GenBank/DDBJ whole genome shotgun (WGS) entry which is preliminary data.</text>
</comment>
<proteinExistence type="predicted"/>
<protein>
    <submittedName>
        <fullName evidence="2">Uncharacterized protein</fullName>
    </submittedName>
</protein>
<sequence length="89" mass="10612">MKERQGKWRSTVSKTGSRMAERQGKWRSSSRFKVEGDMKKQQQGQGEKEEEQVEQVEKQEEEEKWRSRKSRKGGWRGGGAEGWRRRIIE</sequence>
<gene>
    <name evidence="2" type="ORF">PoB_002478700</name>
</gene>
<evidence type="ECO:0000313" key="2">
    <source>
        <dbReference type="EMBL" id="GFN98281.1"/>
    </source>
</evidence>
<name>A0AAV3ZT18_9GAST</name>
<feature type="compositionally biased region" description="Basic and acidic residues" evidence="1">
    <location>
        <begin position="55"/>
        <end position="65"/>
    </location>
</feature>
<evidence type="ECO:0000256" key="1">
    <source>
        <dbReference type="SAM" id="MobiDB-lite"/>
    </source>
</evidence>
<keyword evidence="3" id="KW-1185">Reference proteome</keyword>
<evidence type="ECO:0000313" key="3">
    <source>
        <dbReference type="Proteomes" id="UP000735302"/>
    </source>
</evidence>
<dbReference type="AlphaFoldDB" id="A0AAV3ZT18"/>